<gene>
    <name evidence="1" type="ORF">K505DRAFT_253811</name>
</gene>
<name>A0A6A6WYN2_9PLEO</name>
<dbReference type="AlphaFoldDB" id="A0A6A6WYN2"/>
<reference evidence="1" key="1">
    <citation type="journal article" date="2020" name="Stud. Mycol.">
        <title>101 Dothideomycetes genomes: a test case for predicting lifestyles and emergence of pathogens.</title>
        <authorList>
            <person name="Haridas S."/>
            <person name="Albert R."/>
            <person name="Binder M."/>
            <person name="Bloem J."/>
            <person name="Labutti K."/>
            <person name="Salamov A."/>
            <person name="Andreopoulos B."/>
            <person name="Baker S."/>
            <person name="Barry K."/>
            <person name="Bills G."/>
            <person name="Bluhm B."/>
            <person name="Cannon C."/>
            <person name="Castanera R."/>
            <person name="Culley D."/>
            <person name="Daum C."/>
            <person name="Ezra D."/>
            <person name="Gonzalez J."/>
            <person name="Henrissat B."/>
            <person name="Kuo A."/>
            <person name="Liang C."/>
            <person name="Lipzen A."/>
            <person name="Lutzoni F."/>
            <person name="Magnuson J."/>
            <person name="Mondo S."/>
            <person name="Nolan M."/>
            <person name="Ohm R."/>
            <person name="Pangilinan J."/>
            <person name="Park H.-J."/>
            <person name="Ramirez L."/>
            <person name="Alfaro M."/>
            <person name="Sun H."/>
            <person name="Tritt A."/>
            <person name="Yoshinaga Y."/>
            <person name="Zwiers L.-H."/>
            <person name="Turgeon B."/>
            <person name="Goodwin S."/>
            <person name="Spatafora J."/>
            <person name="Crous P."/>
            <person name="Grigoriev I."/>
        </authorList>
    </citation>
    <scope>NUCLEOTIDE SEQUENCE</scope>
    <source>
        <strain evidence="1">CBS 109.77</strain>
    </source>
</reference>
<dbReference type="Proteomes" id="UP000799757">
    <property type="component" value="Unassembled WGS sequence"/>
</dbReference>
<accession>A0A6A6WYN2</accession>
<dbReference type="EMBL" id="MU002154">
    <property type="protein sequence ID" value="KAF2789209.1"/>
    <property type="molecule type" value="Genomic_DNA"/>
</dbReference>
<proteinExistence type="predicted"/>
<dbReference type="OrthoDB" id="515064at2759"/>
<protein>
    <submittedName>
        <fullName evidence="1">Uncharacterized protein</fullName>
    </submittedName>
</protein>
<sequence length="74" mass="8507">MTTWSETVLPQGCIAKFVPRIRCFDCPGKLYTAGPEHSVANFQLHLKNRNHQNNLKEREIKEMASSDFEKVDSI</sequence>
<evidence type="ECO:0000313" key="1">
    <source>
        <dbReference type="EMBL" id="KAF2789209.1"/>
    </source>
</evidence>
<evidence type="ECO:0000313" key="2">
    <source>
        <dbReference type="Proteomes" id="UP000799757"/>
    </source>
</evidence>
<organism evidence="1 2">
    <name type="scientific">Melanomma pulvis-pyrius CBS 109.77</name>
    <dbReference type="NCBI Taxonomy" id="1314802"/>
    <lineage>
        <taxon>Eukaryota</taxon>
        <taxon>Fungi</taxon>
        <taxon>Dikarya</taxon>
        <taxon>Ascomycota</taxon>
        <taxon>Pezizomycotina</taxon>
        <taxon>Dothideomycetes</taxon>
        <taxon>Pleosporomycetidae</taxon>
        <taxon>Pleosporales</taxon>
        <taxon>Melanommataceae</taxon>
        <taxon>Melanomma</taxon>
    </lineage>
</organism>
<keyword evidence="2" id="KW-1185">Reference proteome</keyword>